<name>A0A1H7X9S4_STIAU</name>
<organism evidence="1 2">
    <name type="scientific">Stigmatella aurantiaca</name>
    <dbReference type="NCBI Taxonomy" id="41"/>
    <lineage>
        <taxon>Bacteria</taxon>
        <taxon>Pseudomonadati</taxon>
        <taxon>Myxococcota</taxon>
        <taxon>Myxococcia</taxon>
        <taxon>Myxococcales</taxon>
        <taxon>Cystobacterineae</taxon>
        <taxon>Archangiaceae</taxon>
        <taxon>Stigmatella</taxon>
    </lineage>
</organism>
<accession>A0A1H7X9S4</accession>
<reference evidence="2" key="1">
    <citation type="submission" date="2016-10" db="EMBL/GenBank/DDBJ databases">
        <authorList>
            <person name="Varghese N."/>
            <person name="Submissions S."/>
        </authorList>
    </citation>
    <scope>NUCLEOTIDE SEQUENCE [LARGE SCALE GENOMIC DNA]</scope>
    <source>
        <strain evidence="2">DSM 17044</strain>
    </source>
</reference>
<evidence type="ECO:0000313" key="2">
    <source>
        <dbReference type="Proteomes" id="UP000182719"/>
    </source>
</evidence>
<proteinExistence type="predicted"/>
<keyword evidence="2" id="KW-1185">Reference proteome</keyword>
<dbReference type="RefSeq" id="WP_177241461.1">
    <property type="nucleotide sequence ID" value="NZ_FOAP01000014.1"/>
</dbReference>
<sequence>MKMPRRIFIGLSIIALALMAVVVPYCGRWWRIDACLDAGGAWDEPSGTCVVRQPVTP</sequence>
<protein>
    <submittedName>
        <fullName evidence="1">Uncharacterized protein</fullName>
    </submittedName>
</protein>
<gene>
    <name evidence="1" type="ORF">SAMN05444354_114138</name>
</gene>
<evidence type="ECO:0000313" key="1">
    <source>
        <dbReference type="EMBL" id="SEM29927.1"/>
    </source>
</evidence>
<dbReference type="AlphaFoldDB" id="A0A1H7X9S4"/>
<dbReference type="EMBL" id="FOAP01000014">
    <property type="protein sequence ID" value="SEM29927.1"/>
    <property type="molecule type" value="Genomic_DNA"/>
</dbReference>
<dbReference type="Proteomes" id="UP000182719">
    <property type="component" value="Unassembled WGS sequence"/>
</dbReference>